<accession>A0ABS3Z2J7</accession>
<dbReference type="InterPro" id="IPR005467">
    <property type="entry name" value="His_kinase_dom"/>
</dbReference>
<dbReference type="InterPro" id="IPR011622">
    <property type="entry name" value="7TMR_DISM_rcpt_extracell_dom2"/>
</dbReference>
<evidence type="ECO:0000259" key="5">
    <source>
        <dbReference type="PROSITE" id="PS50109"/>
    </source>
</evidence>
<name>A0ABS3Z2J7_9BACT</name>
<evidence type="ECO:0000256" key="1">
    <source>
        <dbReference type="ARBA" id="ARBA00022679"/>
    </source>
</evidence>
<dbReference type="Pfam" id="PF07695">
    <property type="entry name" value="7TMR-DISM_7TM"/>
    <property type="match status" value="1"/>
</dbReference>
<dbReference type="Gene3D" id="1.20.5.1930">
    <property type="match status" value="1"/>
</dbReference>
<feature type="transmembrane region" description="Helical" evidence="4">
    <location>
        <begin position="378"/>
        <end position="395"/>
    </location>
</feature>
<feature type="transmembrane region" description="Helical" evidence="4">
    <location>
        <begin position="346"/>
        <end position="366"/>
    </location>
</feature>
<feature type="domain" description="Histidine kinase" evidence="5">
    <location>
        <begin position="423"/>
        <end position="617"/>
    </location>
</feature>
<gene>
    <name evidence="6" type="ORF">J7I42_29175</name>
</gene>
<dbReference type="InterPro" id="IPR011623">
    <property type="entry name" value="7TMR_DISM_rcpt_extracell_dom1"/>
</dbReference>
<dbReference type="InterPro" id="IPR050482">
    <property type="entry name" value="Sensor_HK_TwoCompSys"/>
</dbReference>
<feature type="transmembrane region" description="Helical" evidence="4">
    <location>
        <begin position="216"/>
        <end position="241"/>
    </location>
</feature>
<dbReference type="Proteomes" id="UP000677244">
    <property type="component" value="Unassembled WGS sequence"/>
</dbReference>
<reference evidence="6 7" key="1">
    <citation type="submission" date="2021-03" db="EMBL/GenBank/DDBJ databases">
        <title>Assistant Professor.</title>
        <authorList>
            <person name="Huq M.A."/>
        </authorList>
    </citation>
    <scope>NUCLEOTIDE SEQUENCE [LARGE SCALE GENOMIC DNA]</scope>
    <source>
        <strain evidence="6 7">MAH-29</strain>
    </source>
</reference>
<evidence type="ECO:0000256" key="3">
    <source>
        <dbReference type="ARBA" id="ARBA00023012"/>
    </source>
</evidence>
<sequence>MSFFKSWPKAWFALLLILFPFITNGEPIIINGQPVYTFTGNNWSYCSTNSRSITDIVQRYKAGHFISTGTDVFNGGIPRQYLWFHFEVTNRDTLNSKLLIDIESPRINEMELFEIDAGQVHSIGKCGDFYPFNNRAIYNKNFVFPVSVKKGQSKDYFLFVNQVGHTLMLPVKIFKEPAWQTATAKNYLIDGITYGILLFVAFFSLAFFINTWYSLYLYYSLYIITAILWLLSYFGLGYQFFWGNHPWISTLSSPFLACINIFLNIRICQILLQLKKVNGFIYKAGNWACGLLVAAALFPLIDMNRYGYTTNHAYLIVFLAIICLAVLVVFFSIFLYSIKGSFVARFYFIASLLKVGSIFNLALLELGWTKGFYQLEGILQMGILIEISLLTAALAQRYATYKQKTIQSVIIGQEDERRRLAQEIHDGIASKLSGIRYSIEPLLVATGPVNNKDLTSFAAAIKKAQEEVRYVSHYMLPDYIVKNTLPEIIKQYIEELRPRLRPLNIELSINEQTINLSEQVKLNIFRIVQELISNMLKHARADNAYLSISFDKKELRIVSEDDGIGFHYKGTDSMGIGIRSIRSRVKLLNGSLNIKSPVNMHSENAGTLIDIRIPLARSINEKISLHDY</sequence>
<dbReference type="Gene3D" id="2.60.40.2380">
    <property type="match status" value="1"/>
</dbReference>
<dbReference type="InterPro" id="IPR011712">
    <property type="entry name" value="Sig_transdc_His_kin_sub3_dim/P"/>
</dbReference>
<keyword evidence="1" id="KW-0808">Transferase</keyword>
<proteinExistence type="predicted"/>
<keyword evidence="4" id="KW-0812">Transmembrane</keyword>
<protein>
    <recommendedName>
        <fullName evidence="5">Histidine kinase domain-containing protein</fullName>
    </recommendedName>
</protein>
<evidence type="ECO:0000313" key="6">
    <source>
        <dbReference type="EMBL" id="MBO9204396.1"/>
    </source>
</evidence>
<feature type="transmembrane region" description="Helical" evidence="4">
    <location>
        <begin position="280"/>
        <end position="301"/>
    </location>
</feature>
<organism evidence="6 7">
    <name type="scientific">Niastella soli</name>
    <dbReference type="NCBI Taxonomy" id="2821487"/>
    <lineage>
        <taxon>Bacteria</taxon>
        <taxon>Pseudomonadati</taxon>
        <taxon>Bacteroidota</taxon>
        <taxon>Chitinophagia</taxon>
        <taxon>Chitinophagales</taxon>
        <taxon>Chitinophagaceae</taxon>
        <taxon>Niastella</taxon>
    </lineage>
</organism>
<dbReference type="Pfam" id="PF07696">
    <property type="entry name" value="7TMR-DISMED2"/>
    <property type="match status" value="1"/>
</dbReference>
<comment type="caution">
    <text evidence="6">The sequence shown here is derived from an EMBL/GenBank/DDBJ whole genome shotgun (WGS) entry which is preliminary data.</text>
</comment>
<feature type="transmembrane region" description="Helical" evidence="4">
    <location>
        <begin position="247"/>
        <end position="268"/>
    </location>
</feature>
<dbReference type="Pfam" id="PF02518">
    <property type="entry name" value="HATPase_c"/>
    <property type="match status" value="1"/>
</dbReference>
<dbReference type="SUPFAM" id="SSF55874">
    <property type="entry name" value="ATPase domain of HSP90 chaperone/DNA topoisomerase II/histidine kinase"/>
    <property type="match status" value="1"/>
</dbReference>
<dbReference type="Pfam" id="PF07730">
    <property type="entry name" value="HisKA_3"/>
    <property type="match status" value="1"/>
</dbReference>
<keyword evidence="7" id="KW-1185">Reference proteome</keyword>
<evidence type="ECO:0000313" key="7">
    <source>
        <dbReference type="Proteomes" id="UP000677244"/>
    </source>
</evidence>
<dbReference type="InterPro" id="IPR003594">
    <property type="entry name" value="HATPase_dom"/>
</dbReference>
<dbReference type="PANTHER" id="PTHR24421">
    <property type="entry name" value="NITRATE/NITRITE SENSOR PROTEIN NARX-RELATED"/>
    <property type="match status" value="1"/>
</dbReference>
<keyword evidence="2" id="KW-0418">Kinase</keyword>
<keyword evidence="4" id="KW-0472">Membrane</keyword>
<evidence type="ECO:0000256" key="2">
    <source>
        <dbReference type="ARBA" id="ARBA00022777"/>
    </source>
</evidence>
<dbReference type="Gene3D" id="3.30.565.10">
    <property type="entry name" value="Histidine kinase-like ATPase, C-terminal domain"/>
    <property type="match status" value="1"/>
</dbReference>
<feature type="transmembrane region" description="Helical" evidence="4">
    <location>
        <begin position="191"/>
        <end position="209"/>
    </location>
</feature>
<keyword evidence="3" id="KW-0902">Two-component regulatory system</keyword>
<feature type="transmembrane region" description="Helical" evidence="4">
    <location>
        <begin position="313"/>
        <end position="334"/>
    </location>
</feature>
<evidence type="ECO:0000256" key="4">
    <source>
        <dbReference type="SAM" id="Phobius"/>
    </source>
</evidence>
<keyword evidence="4" id="KW-1133">Transmembrane helix</keyword>
<dbReference type="CDD" id="cd16917">
    <property type="entry name" value="HATPase_UhpB-NarQ-NarX-like"/>
    <property type="match status" value="1"/>
</dbReference>
<dbReference type="InterPro" id="IPR036890">
    <property type="entry name" value="HATPase_C_sf"/>
</dbReference>
<dbReference type="EMBL" id="JAGHKO010000014">
    <property type="protein sequence ID" value="MBO9204396.1"/>
    <property type="molecule type" value="Genomic_DNA"/>
</dbReference>
<dbReference type="SMART" id="SM00387">
    <property type="entry name" value="HATPase_c"/>
    <property type="match status" value="1"/>
</dbReference>
<dbReference type="PROSITE" id="PS50109">
    <property type="entry name" value="HIS_KIN"/>
    <property type="match status" value="1"/>
</dbReference>